<dbReference type="PANTHER" id="PTHR46579:SF1">
    <property type="entry name" value="F5_8 TYPE C DOMAIN-CONTAINING PROTEIN"/>
    <property type="match status" value="1"/>
</dbReference>
<accession>A0A147BH33</accession>
<protein>
    <submittedName>
        <fullName evidence="1">Putative cr1-8 nvi</fullName>
    </submittedName>
</protein>
<feature type="non-terminal residue" evidence="1">
    <location>
        <position position="1"/>
    </location>
</feature>
<evidence type="ECO:0000313" key="1">
    <source>
        <dbReference type="EMBL" id="JAR89762.1"/>
    </source>
</evidence>
<organism evidence="1">
    <name type="scientific">Ixodes ricinus</name>
    <name type="common">Common tick</name>
    <name type="synonym">Acarus ricinus</name>
    <dbReference type="NCBI Taxonomy" id="34613"/>
    <lineage>
        <taxon>Eukaryota</taxon>
        <taxon>Metazoa</taxon>
        <taxon>Ecdysozoa</taxon>
        <taxon>Arthropoda</taxon>
        <taxon>Chelicerata</taxon>
        <taxon>Arachnida</taxon>
        <taxon>Acari</taxon>
        <taxon>Parasitiformes</taxon>
        <taxon>Ixodida</taxon>
        <taxon>Ixodoidea</taxon>
        <taxon>Ixodidae</taxon>
        <taxon>Ixodinae</taxon>
        <taxon>Ixodes</taxon>
    </lineage>
</organism>
<dbReference type="AlphaFoldDB" id="A0A147BH33"/>
<dbReference type="PANTHER" id="PTHR46579">
    <property type="entry name" value="F5/8 TYPE C DOMAIN-CONTAINING PROTEIN-RELATED"/>
    <property type="match status" value="1"/>
</dbReference>
<reference evidence="1" key="1">
    <citation type="journal article" date="2018" name="PLoS Negl. Trop. Dis.">
        <title>Sialome diversity of ticks revealed by RNAseq of single tick salivary glands.</title>
        <authorList>
            <person name="Perner J."/>
            <person name="Kropackova S."/>
            <person name="Kopacek P."/>
            <person name="Ribeiro J.M."/>
        </authorList>
    </citation>
    <scope>NUCLEOTIDE SEQUENCE</scope>
    <source>
        <strain evidence="1">Siblings of single egg batch collected in Ceske Budejovice</strain>
        <tissue evidence="1">Salivary glands</tissue>
    </source>
</reference>
<sequence length="544" mass="60887">VSFTLNADGAPIFKSSSTAIWPIQLSVNELCAKDRMSKLVLAALWFGKSKPRMEIFQKAFVDVMEKLSDTGFPLSFKGKQETFKAYCICSAVDSVARAPMQGIVQFNGYNGCNWCLHPGKYVGGSVKYPVQAVDPEERTDEQMYTDMQSAFQTGTVVRGVKNVSPLINLEQFSIVWGFVPDYMHCILLGVAKQFLDYWLDACDRECYVGRQVAVLDIRLLSIKPPRNVRRMPRSLKERRFWKAKEYENWVLYYSIPVLSGVLPTKYLSHWALLVEALHLMLQQKLTSVDVDLCEQLMLDFVVKTQHFYGEASMTFNVHQMEHLVKSVRLWGPLWAHSAFPFEAGNGKMKCSIKAAKGIPHQICRTLALESVVSELEELVTTSAVSNYCLSLTSRVTLKSVCLETEGVRLLGKGCPYLEFNGALVNPTEMSPHAVEYQRMLKGGTVYTTASYVGKKKSNSSVVKLSDGLIGVIQKIVLDGRAGFLILKPLECFPYYSKSKGTLFKVRRHEQSCLIVPLSGTISPAVYMSLGDITYIAPVPSALTF</sequence>
<proteinExistence type="predicted"/>
<name>A0A147BH33_IXORI</name>
<dbReference type="EMBL" id="GEGO01005642">
    <property type="protein sequence ID" value="JAR89762.1"/>
    <property type="molecule type" value="Transcribed_RNA"/>
</dbReference>